<dbReference type="InterPro" id="IPR036388">
    <property type="entry name" value="WH-like_DNA-bd_sf"/>
</dbReference>
<protein>
    <submittedName>
        <fullName evidence="3">PadR family transcriptional regulator</fullName>
    </submittedName>
</protein>
<gene>
    <name evidence="3" type="ORF">FPL14_15605</name>
</gene>
<sequence>MDTLTVDWAEVGNLSRNNTLEMEQLTDAAYYILLSLLVPRHGYGIMSYIEKLTNGEVAIGPATAYTLIKKLLDNGSIVLTGDDSQERRKTYAITDKGKQLVSNEIERRKRMAEHGDQARISAKEEHDNG</sequence>
<proteinExistence type="predicted"/>
<dbReference type="Gene3D" id="1.10.10.10">
    <property type="entry name" value="Winged helix-like DNA-binding domain superfamily/Winged helix DNA-binding domain"/>
    <property type="match status" value="1"/>
</dbReference>
<accession>A0A7G5BZT1</accession>
<dbReference type="InterPro" id="IPR052509">
    <property type="entry name" value="Metal_resp_DNA-bind_regulator"/>
</dbReference>
<feature type="region of interest" description="Disordered" evidence="1">
    <location>
        <begin position="103"/>
        <end position="129"/>
    </location>
</feature>
<dbReference type="PANTHER" id="PTHR33169">
    <property type="entry name" value="PADR-FAMILY TRANSCRIPTIONAL REGULATOR"/>
    <property type="match status" value="1"/>
</dbReference>
<evidence type="ECO:0000313" key="3">
    <source>
        <dbReference type="EMBL" id="QMV42465.1"/>
    </source>
</evidence>
<dbReference type="KEGG" id="cchl:FPL14_15605"/>
<keyword evidence="4" id="KW-1185">Reference proteome</keyword>
<evidence type="ECO:0000313" key="4">
    <source>
        <dbReference type="Proteomes" id="UP000515679"/>
    </source>
</evidence>
<dbReference type="PANTHER" id="PTHR33169:SF13">
    <property type="entry name" value="PADR-FAMILY TRANSCRIPTIONAL REGULATOR"/>
    <property type="match status" value="1"/>
</dbReference>
<name>A0A7G5BZT1_9BACL</name>
<dbReference type="SUPFAM" id="SSF46785">
    <property type="entry name" value="Winged helix' DNA-binding domain"/>
    <property type="match status" value="1"/>
</dbReference>
<dbReference type="InterPro" id="IPR005149">
    <property type="entry name" value="Tscrpt_reg_PadR_N"/>
</dbReference>
<dbReference type="InterPro" id="IPR036390">
    <property type="entry name" value="WH_DNA-bd_sf"/>
</dbReference>
<dbReference type="EMBL" id="CP041969">
    <property type="protein sequence ID" value="QMV42465.1"/>
    <property type="molecule type" value="Genomic_DNA"/>
</dbReference>
<dbReference type="RefSeq" id="WP_182298411.1">
    <property type="nucleotide sequence ID" value="NZ_CP041969.1"/>
</dbReference>
<feature type="compositionally biased region" description="Basic and acidic residues" evidence="1">
    <location>
        <begin position="104"/>
        <end position="129"/>
    </location>
</feature>
<feature type="domain" description="Transcription regulator PadR N-terminal" evidence="2">
    <location>
        <begin position="38"/>
        <end position="100"/>
    </location>
</feature>
<dbReference type="AlphaFoldDB" id="A0A7G5BZT1"/>
<dbReference type="Proteomes" id="UP000515679">
    <property type="component" value="Chromosome"/>
</dbReference>
<reference evidence="3 4" key="1">
    <citation type="submission" date="2019-07" db="EMBL/GenBank/DDBJ databases">
        <authorList>
            <person name="Kim J.K."/>
            <person name="Cheong H.-M."/>
            <person name="Choi Y."/>
            <person name="Hwang K.J."/>
            <person name="Lee S."/>
            <person name="Choi C."/>
        </authorList>
    </citation>
    <scope>NUCLEOTIDE SEQUENCE [LARGE SCALE GENOMIC DNA]</scope>
    <source>
        <strain evidence="3 4">KS 22</strain>
    </source>
</reference>
<dbReference type="Pfam" id="PF03551">
    <property type="entry name" value="PadR"/>
    <property type="match status" value="1"/>
</dbReference>
<evidence type="ECO:0000256" key="1">
    <source>
        <dbReference type="SAM" id="MobiDB-lite"/>
    </source>
</evidence>
<organism evidence="3 4">
    <name type="scientific">Cohnella cholangitidis</name>
    <dbReference type="NCBI Taxonomy" id="2598458"/>
    <lineage>
        <taxon>Bacteria</taxon>
        <taxon>Bacillati</taxon>
        <taxon>Bacillota</taxon>
        <taxon>Bacilli</taxon>
        <taxon>Bacillales</taxon>
        <taxon>Paenibacillaceae</taxon>
        <taxon>Cohnella</taxon>
    </lineage>
</organism>
<evidence type="ECO:0000259" key="2">
    <source>
        <dbReference type="Pfam" id="PF03551"/>
    </source>
</evidence>